<keyword evidence="3" id="KW-1185">Reference proteome</keyword>
<proteinExistence type="predicted"/>
<dbReference type="Proteomes" id="UP001346149">
    <property type="component" value="Unassembled WGS sequence"/>
</dbReference>
<dbReference type="InterPro" id="IPR001025">
    <property type="entry name" value="BAH_dom"/>
</dbReference>
<sequence length="486" mass="55936">MKMLVEVPQKENGKRKVHSSEYVTYDGVVYNLHDYVILYQHGKTETYIGKIIEIIDTPHSGKQVKVVWFFRPSEIRNYLGDYKPRWNEIFLASGDGQGLSNTNLLDGVTAKCTVVCTSKDKRNHLPSKKQLRSADYIFRCTFDVGKLKISRKFPNKIYGIKVENFFNTRTGGHLRLMPTQTPHLSYREGNSKKPQVGTATLTKVHCLANVNLSAMPKSISLDGVQEKMHSGLSVQRAKRLFLENFSSSESLKLERMKKIRFSEVETATAHQRVEVMLEAPNEVSSQVEQDQATNRENDTERSWLKKMITPWEERLPEAEKEGTLVLLENLDPTYSSSEIEEMVLSVFNERVQAKMMAQTPFSCPLYGKAFVIFKSKDAANTVICKLDRGCLMLTDQRPVVGSAGILKKPEESKLFTGHYEIRMKRQTEDERTAVATAHCSQKNTLEYGMAMKWRLLQEKTRRWWKQLHENQMKEILELKKQLKINI</sequence>
<reference evidence="2 3" key="1">
    <citation type="journal article" date="2023" name="Hortic Res">
        <title>Pangenome of water caltrop reveals structural variations and asymmetric subgenome divergence after allopolyploidization.</title>
        <authorList>
            <person name="Zhang X."/>
            <person name="Chen Y."/>
            <person name="Wang L."/>
            <person name="Yuan Y."/>
            <person name="Fang M."/>
            <person name="Shi L."/>
            <person name="Lu R."/>
            <person name="Comes H.P."/>
            <person name="Ma Y."/>
            <person name="Chen Y."/>
            <person name="Huang G."/>
            <person name="Zhou Y."/>
            <person name="Zheng Z."/>
            <person name="Qiu Y."/>
        </authorList>
    </citation>
    <scope>NUCLEOTIDE SEQUENCE [LARGE SCALE GENOMIC DNA]</scope>
    <source>
        <strain evidence="2">F231</strain>
    </source>
</reference>
<dbReference type="InterPro" id="IPR035979">
    <property type="entry name" value="RBD_domain_sf"/>
</dbReference>
<dbReference type="EMBL" id="JAXQNO010000006">
    <property type="protein sequence ID" value="KAK4796778.1"/>
    <property type="molecule type" value="Genomic_DNA"/>
</dbReference>
<dbReference type="PANTHER" id="PTHR47073">
    <property type="entry name" value="PROTEIN ANTI-SILENCING 1"/>
    <property type="match status" value="1"/>
</dbReference>
<evidence type="ECO:0000313" key="2">
    <source>
        <dbReference type="EMBL" id="KAK4796778.1"/>
    </source>
</evidence>
<dbReference type="Gene3D" id="2.30.30.490">
    <property type="match status" value="1"/>
</dbReference>
<gene>
    <name evidence="2" type="ORF">SAY86_029104</name>
</gene>
<dbReference type="InterPro" id="IPR043151">
    <property type="entry name" value="BAH_sf"/>
</dbReference>
<dbReference type="AlphaFoldDB" id="A0AAN7MKF8"/>
<feature type="domain" description="BAH" evidence="1">
    <location>
        <begin position="28"/>
        <end position="153"/>
    </location>
</feature>
<accession>A0AAN7MKF8</accession>
<dbReference type="Pfam" id="PF01426">
    <property type="entry name" value="BAH"/>
    <property type="match status" value="1"/>
</dbReference>
<dbReference type="GO" id="GO:0003682">
    <property type="term" value="F:chromatin binding"/>
    <property type="evidence" value="ECO:0007669"/>
    <property type="project" value="InterPro"/>
</dbReference>
<dbReference type="PANTHER" id="PTHR47073:SF7">
    <property type="entry name" value="BAH DOMAIN-CONTAINING PROTEIN"/>
    <property type="match status" value="1"/>
</dbReference>
<dbReference type="SUPFAM" id="SSF54928">
    <property type="entry name" value="RNA-binding domain, RBD"/>
    <property type="match status" value="1"/>
</dbReference>
<organism evidence="2 3">
    <name type="scientific">Trapa natans</name>
    <name type="common">Water chestnut</name>
    <dbReference type="NCBI Taxonomy" id="22666"/>
    <lineage>
        <taxon>Eukaryota</taxon>
        <taxon>Viridiplantae</taxon>
        <taxon>Streptophyta</taxon>
        <taxon>Embryophyta</taxon>
        <taxon>Tracheophyta</taxon>
        <taxon>Spermatophyta</taxon>
        <taxon>Magnoliopsida</taxon>
        <taxon>eudicotyledons</taxon>
        <taxon>Gunneridae</taxon>
        <taxon>Pentapetalae</taxon>
        <taxon>rosids</taxon>
        <taxon>malvids</taxon>
        <taxon>Myrtales</taxon>
        <taxon>Lythraceae</taxon>
        <taxon>Trapa</taxon>
    </lineage>
</organism>
<dbReference type="GO" id="GO:0003723">
    <property type="term" value="F:RNA binding"/>
    <property type="evidence" value="ECO:0007669"/>
    <property type="project" value="TreeGrafter"/>
</dbReference>
<evidence type="ECO:0000313" key="3">
    <source>
        <dbReference type="Proteomes" id="UP001346149"/>
    </source>
</evidence>
<dbReference type="PROSITE" id="PS51038">
    <property type="entry name" value="BAH"/>
    <property type="match status" value="1"/>
</dbReference>
<dbReference type="FunFam" id="2.30.30.490:FF:000017">
    <property type="entry name" value="Bromo-adjacent homology (BAH) domain-containing protein"/>
    <property type="match status" value="1"/>
</dbReference>
<evidence type="ECO:0000259" key="1">
    <source>
        <dbReference type="PROSITE" id="PS51038"/>
    </source>
</evidence>
<protein>
    <recommendedName>
        <fullName evidence="1">BAH domain-containing protein</fullName>
    </recommendedName>
</protein>
<name>A0AAN7MKF8_TRANT</name>
<comment type="caution">
    <text evidence="2">The sequence shown here is derived from an EMBL/GenBank/DDBJ whole genome shotgun (WGS) entry which is preliminary data.</text>
</comment>